<evidence type="ECO:0000313" key="11">
    <source>
        <dbReference type="EMBL" id="EFX88969.1"/>
    </source>
</evidence>
<evidence type="ECO:0000256" key="7">
    <source>
        <dbReference type="ARBA" id="ARBA00023136"/>
    </source>
</evidence>
<dbReference type="Proteomes" id="UP000000305">
    <property type="component" value="Unassembled WGS sequence"/>
</dbReference>
<feature type="transmembrane region" description="Helical" evidence="9">
    <location>
        <begin position="132"/>
        <end position="155"/>
    </location>
</feature>
<dbReference type="PROSITE" id="PS50850">
    <property type="entry name" value="MFS"/>
    <property type="match status" value="1"/>
</dbReference>
<accession>E9FW88</accession>
<dbReference type="PROSITE" id="PS00216">
    <property type="entry name" value="SUGAR_TRANSPORT_1"/>
    <property type="match status" value="1"/>
</dbReference>
<dbReference type="Gene3D" id="1.20.1250.20">
    <property type="entry name" value="MFS general substrate transporter like domains"/>
    <property type="match status" value="1"/>
</dbReference>
<evidence type="ECO:0000259" key="10">
    <source>
        <dbReference type="PROSITE" id="PS50850"/>
    </source>
</evidence>
<dbReference type="eggNOG" id="KOG0254">
    <property type="taxonomic scope" value="Eukaryota"/>
</dbReference>
<dbReference type="PANTHER" id="PTHR48023:SF4">
    <property type="entry name" value="D-XYLOSE-PROTON SYMPORTER-LIKE 2"/>
    <property type="match status" value="1"/>
</dbReference>
<name>E9FW88_DAPPU</name>
<keyword evidence="7 9" id="KW-0472">Membrane</keyword>
<evidence type="ECO:0000256" key="2">
    <source>
        <dbReference type="ARBA" id="ARBA00004141"/>
    </source>
</evidence>
<keyword evidence="12" id="KW-1185">Reference proteome</keyword>
<dbReference type="EMBL" id="GL732525">
    <property type="protein sequence ID" value="EFX88969.1"/>
    <property type="molecule type" value="Genomic_DNA"/>
</dbReference>
<evidence type="ECO:0000313" key="12">
    <source>
        <dbReference type="Proteomes" id="UP000000305"/>
    </source>
</evidence>
<gene>
    <name evidence="11" type="ORF">DAPPUDRAFT_30823</name>
</gene>
<feature type="transmembrane region" description="Helical" evidence="9">
    <location>
        <begin position="384"/>
        <end position="409"/>
    </location>
</feature>
<dbReference type="InterPro" id="IPR005828">
    <property type="entry name" value="MFS_sugar_transport-like"/>
</dbReference>
<comment type="similarity">
    <text evidence="3">Belongs to the major facilitator superfamily. Sugar transporter (TC 2.A.1.1) family. Glucose transporter subfamily.</text>
</comment>
<dbReference type="PANTHER" id="PTHR48023">
    <property type="entry name" value="D-XYLOSE-PROTON SYMPORTER-LIKE 2"/>
    <property type="match status" value="1"/>
</dbReference>
<evidence type="ECO:0000256" key="1">
    <source>
        <dbReference type="ARBA" id="ARBA00000618"/>
    </source>
</evidence>
<dbReference type="GO" id="GO:0016020">
    <property type="term" value="C:membrane"/>
    <property type="evidence" value="ECO:0000318"/>
    <property type="project" value="GO_Central"/>
</dbReference>
<dbReference type="InterPro" id="IPR003663">
    <property type="entry name" value="Sugar/inositol_transpt"/>
</dbReference>
<dbReference type="PhylomeDB" id="E9FW88"/>
<comment type="catalytic activity">
    <reaction evidence="1">
        <text>D-glucose(out) = D-glucose(in)</text>
        <dbReference type="Rhea" id="RHEA:60376"/>
        <dbReference type="ChEBI" id="CHEBI:4167"/>
    </reaction>
</comment>
<dbReference type="InParanoid" id="E9FW88"/>
<feature type="non-terminal residue" evidence="11">
    <location>
        <position position="486"/>
    </location>
</feature>
<dbReference type="OMA" id="WVNYGCL"/>
<dbReference type="KEGG" id="dpx:DAPPUDRAFT_30823"/>
<feature type="domain" description="Major facilitator superfamily (MFS) profile" evidence="10">
    <location>
        <begin position="8"/>
        <end position="475"/>
    </location>
</feature>
<keyword evidence="6 9" id="KW-1133">Transmembrane helix</keyword>
<evidence type="ECO:0000256" key="8">
    <source>
        <dbReference type="RuleBase" id="RU003346"/>
    </source>
</evidence>
<feature type="transmembrane region" description="Helical" evidence="9">
    <location>
        <begin position="447"/>
        <end position="471"/>
    </location>
</feature>
<dbReference type="STRING" id="6669.E9FW88"/>
<dbReference type="GO" id="GO:1904659">
    <property type="term" value="P:D-glucose transmembrane transport"/>
    <property type="evidence" value="ECO:0000318"/>
    <property type="project" value="GO_Central"/>
</dbReference>
<dbReference type="HOGENOM" id="CLU_001265_30_5_1"/>
<dbReference type="SUPFAM" id="SSF103473">
    <property type="entry name" value="MFS general substrate transporter"/>
    <property type="match status" value="1"/>
</dbReference>
<dbReference type="AlphaFoldDB" id="E9FW88"/>
<protein>
    <recommendedName>
        <fullName evidence="10">Major facilitator superfamily (MFS) profile domain-containing protein</fullName>
    </recommendedName>
</protein>
<dbReference type="NCBIfam" id="TIGR00879">
    <property type="entry name" value="SP"/>
    <property type="match status" value="1"/>
</dbReference>
<dbReference type="InterPro" id="IPR020846">
    <property type="entry name" value="MFS_dom"/>
</dbReference>
<proteinExistence type="inferred from homology"/>
<dbReference type="InterPro" id="IPR036259">
    <property type="entry name" value="MFS_trans_sf"/>
</dbReference>
<evidence type="ECO:0000256" key="4">
    <source>
        <dbReference type="ARBA" id="ARBA00022448"/>
    </source>
</evidence>
<evidence type="ECO:0000256" key="5">
    <source>
        <dbReference type="ARBA" id="ARBA00022692"/>
    </source>
</evidence>
<keyword evidence="4 8" id="KW-0813">Transport</keyword>
<dbReference type="OrthoDB" id="4142200at2759"/>
<feature type="transmembrane region" description="Helical" evidence="9">
    <location>
        <begin position="73"/>
        <end position="91"/>
    </location>
</feature>
<feature type="transmembrane region" description="Helical" evidence="9">
    <location>
        <begin position="47"/>
        <end position="66"/>
    </location>
</feature>
<feature type="transmembrane region" description="Helical" evidence="9">
    <location>
        <begin position="320"/>
        <end position="340"/>
    </location>
</feature>
<keyword evidence="5 9" id="KW-0812">Transmembrane</keyword>
<evidence type="ECO:0000256" key="9">
    <source>
        <dbReference type="SAM" id="Phobius"/>
    </source>
</evidence>
<organism evidence="11 12">
    <name type="scientific">Daphnia pulex</name>
    <name type="common">Water flea</name>
    <dbReference type="NCBI Taxonomy" id="6669"/>
    <lineage>
        <taxon>Eukaryota</taxon>
        <taxon>Metazoa</taxon>
        <taxon>Ecdysozoa</taxon>
        <taxon>Arthropoda</taxon>
        <taxon>Crustacea</taxon>
        <taxon>Branchiopoda</taxon>
        <taxon>Diplostraca</taxon>
        <taxon>Cladocera</taxon>
        <taxon>Anomopoda</taxon>
        <taxon>Daphniidae</taxon>
        <taxon>Daphnia</taxon>
    </lineage>
</organism>
<feature type="transmembrane region" description="Helical" evidence="9">
    <location>
        <begin position="421"/>
        <end position="441"/>
    </location>
</feature>
<evidence type="ECO:0000256" key="3">
    <source>
        <dbReference type="ARBA" id="ARBA00007004"/>
    </source>
</evidence>
<sequence>PNVFLFCSACMAALGGLLFGYDIGIISTALPQIKAGFSLTCFQQEMVVSLMLVGALFASLVGGSFIDKIGSRMSIILNAIVFIAGALLLALSHSYGWLLVGRFIVGFAVALSAVSECIYISEISTPHNRGMLVSLNELAITVGFLVAYIVGLVFINRPDGWRYMFGLSAVPAAGQLFGMIQLPNSPHFLVLKHRDQEAEAAVKNLRQLKNPDQVRQELTHIRLSLEAGRSQSCWSLCSSADGLRASMIIAFGLVMGQQLTGQPNVLNYASTIFQQVGFCGRDPVSAISATFPTVGLGIVKLAATVVSLLLVDRMGRRKTLLLGALIMAASLICLSVFAFVQQQGSDTMRPTCTDGQPSNYSSNVTSPLTDDCGSSSHVNPALRYMALAALMAYVAAYSFSFGPVTWLLLSEIFPAAIKGRAMAVSTSVNWAVNLVISATFLRTVQLLSLGGVFVGYAVLTFLSIVFIFLAVPETRNKTLHRITKEL</sequence>
<dbReference type="GO" id="GO:0055056">
    <property type="term" value="F:D-glucose transmembrane transporter activity"/>
    <property type="evidence" value="ECO:0000318"/>
    <property type="project" value="GO_Central"/>
</dbReference>
<dbReference type="InterPro" id="IPR005829">
    <property type="entry name" value="Sugar_transporter_CS"/>
</dbReference>
<feature type="non-terminal residue" evidence="11">
    <location>
        <position position="1"/>
    </location>
</feature>
<dbReference type="InterPro" id="IPR050820">
    <property type="entry name" value="MFS_Sugar_Transporter"/>
</dbReference>
<feature type="transmembrane region" description="Helical" evidence="9">
    <location>
        <begin position="97"/>
        <end position="120"/>
    </location>
</feature>
<comment type="subcellular location">
    <subcellularLocation>
        <location evidence="2">Membrane</location>
        <topology evidence="2">Multi-pass membrane protein</topology>
    </subcellularLocation>
</comment>
<dbReference type="PRINTS" id="PR00171">
    <property type="entry name" value="SUGRTRNSPORT"/>
</dbReference>
<dbReference type="Pfam" id="PF00083">
    <property type="entry name" value="Sugar_tr"/>
    <property type="match status" value="1"/>
</dbReference>
<evidence type="ECO:0000256" key="6">
    <source>
        <dbReference type="ARBA" id="ARBA00022989"/>
    </source>
</evidence>
<reference evidence="11 12" key="1">
    <citation type="journal article" date="2011" name="Science">
        <title>The ecoresponsive genome of Daphnia pulex.</title>
        <authorList>
            <person name="Colbourne J.K."/>
            <person name="Pfrender M.E."/>
            <person name="Gilbert D."/>
            <person name="Thomas W.K."/>
            <person name="Tucker A."/>
            <person name="Oakley T.H."/>
            <person name="Tokishita S."/>
            <person name="Aerts A."/>
            <person name="Arnold G.J."/>
            <person name="Basu M.K."/>
            <person name="Bauer D.J."/>
            <person name="Caceres C.E."/>
            <person name="Carmel L."/>
            <person name="Casola C."/>
            <person name="Choi J.H."/>
            <person name="Detter J.C."/>
            <person name="Dong Q."/>
            <person name="Dusheyko S."/>
            <person name="Eads B.D."/>
            <person name="Frohlich T."/>
            <person name="Geiler-Samerotte K.A."/>
            <person name="Gerlach D."/>
            <person name="Hatcher P."/>
            <person name="Jogdeo S."/>
            <person name="Krijgsveld J."/>
            <person name="Kriventseva E.V."/>
            <person name="Kultz D."/>
            <person name="Laforsch C."/>
            <person name="Lindquist E."/>
            <person name="Lopez J."/>
            <person name="Manak J.R."/>
            <person name="Muller J."/>
            <person name="Pangilinan J."/>
            <person name="Patwardhan R.P."/>
            <person name="Pitluck S."/>
            <person name="Pritham E.J."/>
            <person name="Rechtsteiner A."/>
            <person name="Rho M."/>
            <person name="Rogozin I.B."/>
            <person name="Sakarya O."/>
            <person name="Salamov A."/>
            <person name="Schaack S."/>
            <person name="Shapiro H."/>
            <person name="Shiga Y."/>
            <person name="Skalitzky C."/>
            <person name="Smith Z."/>
            <person name="Souvorov A."/>
            <person name="Sung W."/>
            <person name="Tang Z."/>
            <person name="Tsuchiya D."/>
            <person name="Tu H."/>
            <person name="Vos H."/>
            <person name="Wang M."/>
            <person name="Wolf Y.I."/>
            <person name="Yamagata H."/>
            <person name="Yamada T."/>
            <person name="Ye Y."/>
            <person name="Shaw J.R."/>
            <person name="Andrews J."/>
            <person name="Crease T.J."/>
            <person name="Tang H."/>
            <person name="Lucas S.M."/>
            <person name="Robertson H.M."/>
            <person name="Bork P."/>
            <person name="Koonin E.V."/>
            <person name="Zdobnov E.M."/>
            <person name="Grigoriev I.V."/>
            <person name="Lynch M."/>
            <person name="Boore J.L."/>
        </authorList>
    </citation>
    <scope>NUCLEOTIDE SEQUENCE [LARGE SCALE GENOMIC DNA]</scope>
</reference>